<evidence type="ECO:0000313" key="1">
    <source>
        <dbReference type="EMBL" id="TSK16139.1"/>
    </source>
</evidence>
<accession>A0A556TJX4</accession>
<proteinExistence type="predicted"/>
<organism evidence="1 2">
    <name type="scientific">Bagarius yarrelli</name>
    <name type="common">Goonch</name>
    <name type="synonym">Bagrus yarrelli</name>
    <dbReference type="NCBI Taxonomy" id="175774"/>
    <lineage>
        <taxon>Eukaryota</taxon>
        <taxon>Metazoa</taxon>
        <taxon>Chordata</taxon>
        <taxon>Craniata</taxon>
        <taxon>Vertebrata</taxon>
        <taxon>Euteleostomi</taxon>
        <taxon>Actinopterygii</taxon>
        <taxon>Neopterygii</taxon>
        <taxon>Teleostei</taxon>
        <taxon>Ostariophysi</taxon>
        <taxon>Siluriformes</taxon>
        <taxon>Sisoridae</taxon>
        <taxon>Sisorinae</taxon>
        <taxon>Bagarius</taxon>
    </lineage>
</organism>
<reference evidence="1 2" key="1">
    <citation type="journal article" date="2019" name="Genome Biol. Evol.">
        <title>Whole-Genome Sequencing of the Giant Devil Catfish, Bagarius yarrelli.</title>
        <authorList>
            <person name="Jiang W."/>
            <person name="Lv Y."/>
            <person name="Cheng L."/>
            <person name="Yang K."/>
            <person name="Chao B."/>
            <person name="Wang X."/>
            <person name="Li Y."/>
            <person name="Pan X."/>
            <person name="You X."/>
            <person name="Zhang Y."/>
            <person name="Yang J."/>
            <person name="Li J."/>
            <person name="Zhang X."/>
            <person name="Liu S."/>
            <person name="Sun C."/>
            <person name="Yang J."/>
            <person name="Shi Q."/>
        </authorList>
    </citation>
    <scope>NUCLEOTIDE SEQUENCE [LARGE SCALE GENOMIC DNA]</scope>
    <source>
        <strain evidence="1">JWS20170419001</strain>
        <tissue evidence="1">Muscle</tissue>
    </source>
</reference>
<dbReference type="AlphaFoldDB" id="A0A556TJX4"/>
<sequence length="105" mass="11581">MLLEQGGKSLEEFLELVHFTTFPDYYLCTTYFEGLNATSKARLSGEYSYSDFVAYVEWVLACNGSPFTLGPVEENPSSTTPSSIREVSVTVSSHSFLAFTATLVV</sequence>
<dbReference type="Proteomes" id="UP000319801">
    <property type="component" value="Unassembled WGS sequence"/>
</dbReference>
<dbReference type="OrthoDB" id="8964191at2759"/>
<protein>
    <submittedName>
        <fullName evidence="1">Uncharacterized protein</fullName>
    </submittedName>
</protein>
<dbReference type="EMBL" id="VCAZ01000003">
    <property type="protein sequence ID" value="TSK16139.1"/>
    <property type="molecule type" value="Genomic_DNA"/>
</dbReference>
<name>A0A556TJX4_BAGYA</name>
<evidence type="ECO:0000313" key="2">
    <source>
        <dbReference type="Proteomes" id="UP000319801"/>
    </source>
</evidence>
<comment type="caution">
    <text evidence="1">The sequence shown here is derived from an EMBL/GenBank/DDBJ whole genome shotgun (WGS) entry which is preliminary data.</text>
</comment>
<keyword evidence="2" id="KW-1185">Reference proteome</keyword>
<gene>
    <name evidence="1" type="ORF">Baya_1010</name>
</gene>